<dbReference type="InterPro" id="IPR029752">
    <property type="entry name" value="D-isomer_DH_CS1"/>
</dbReference>
<evidence type="ECO:0000256" key="10">
    <source>
        <dbReference type="ARBA" id="ARBA00048126"/>
    </source>
</evidence>
<keyword evidence="13" id="KW-0812">Transmembrane</keyword>
<dbReference type="RefSeq" id="WP_249295425.1">
    <property type="nucleotide sequence ID" value="NZ_JACRSV010000003.1"/>
</dbReference>
<dbReference type="Pfam" id="PF02826">
    <property type="entry name" value="2-Hacid_dh_C"/>
    <property type="match status" value="1"/>
</dbReference>
<dbReference type="SUPFAM" id="SSF55021">
    <property type="entry name" value="ACT-like"/>
    <property type="match status" value="1"/>
</dbReference>
<evidence type="ECO:0000256" key="9">
    <source>
        <dbReference type="ARBA" id="ARBA00030455"/>
    </source>
</evidence>
<dbReference type="InterPro" id="IPR045865">
    <property type="entry name" value="ACT-like_dom_sf"/>
</dbReference>
<dbReference type="Proteomes" id="UP000610760">
    <property type="component" value="Unassembled WGS sequence"/>
</dbReference>
<keyword evidence="7 12" id="KW-0560">Oxidoreductase</keyword>
<dbReference type="PANTHER" id="PTHR42938:SF47">
    <property type="entry name" value="HYDROXYPYRUVATE REDUCTASE"/>
    <property type="match status" value="1"/>
</dbReference>
<dbReference type="InterPro" id="IPR029753">
    <property type="entry name" value="D-isomer_DH_CS"/>
</dbReference>
<dbReference type="InterPro" id="IPR006140">
    <property type="entry name" value="D-isomer_DH_NAD-bd"/>
</dbReference>
<evidence type="ECO:0000256" key="1">
    <source>
        <dbReference type="ARBA" id="ARBA00003800"/>
    </source>
</evidence>
<evidence type="ECO:0000259" key="14">
    <source>
        <dbReference type="PROSITE" id="PS51671"/>
    </source>
</evidence>
<evidence type="ECO:0000256" key="4">
    <source>
        <dbReference type="ARBA" id="ARBA00013001"/>
    </source>
</evidence>
<evidence type="ECO:0000256" key="8">
    <source>
        <dbReference type="ARBA" id="ARBA00023027"/>
    </source>
</evidence>
<protein>
    <recommendedName>
        <fullName evidence="6">D-3-phosphoglycerate dehydrogenase</fullName>
        <ecNumber evidence="4">1.1.1.399</ecNumber>
        <ecNumber evidence="5">1.1.1.95</ecNumber>
    </recommendedName>
    <alternativeName>
        <fullName evidence="9">2-oxoglutarate reductase</fullName>
    </alternativeName>
</protein>
<comment type="function">
    <text evidence="1">Catalyzes the reversible oxidation of 3-phospho-D-glycerate to 3-phosphonooxypyruvate, the first step of the phosphorylated L-serine biosynthesis pathway. Also catalyzes the reversible oxidation of 2-hydroxyglutarate to 2-oxoglutarate.</text>
</comment>
<dbReference type="PROSITE" id="PS00065">
    <property type="entry name" value="D_2_HYDROXYACID_DH_1"/>
    <property type="match status" value="1"/>
</dbReference>
<evidence type="ECO:0000256" key="2">
    <source>
        <dbReference type="ARBA" id="ARBA00005216"/>
    </source>
</evidence>
<dbReference type="PROSITE" id="PS51671">
    <property type="entry name" value="ACT"/>
    <property type="match status" value="1"/>
</dbReference>
<evidence type="ECO:0000256" key="5">
    <source>
        <dbReference type="ARBA" id="ARBA00013143"/>
    </source>
</evidence>
<dbReference type="Pfam" id="PF00389">
    <property type="entry name" value="2-Hacid_dh"/>
    <property type="match status" value="1"/>
</dbReference>
<dbReference type="GO" id="GO:0004617">
    <property type="term" value="F:phosphoglycerate dehydrogenase activity"/>
    <property type="evidence" value="ECO:0007669"/>
    <property type="project" value="UniProtKB-EC"/>
</dbReference>
<keyword evidence="13" id="KW-1133">Transmembrane helix</keyword>
<evidence type="ECO:0000256" key="7">
    <source>
        <dbReference type="ARBA" id="ARBA00023002"/>
    </source>
</evidence>
<comment type="similarity">
    <text evidence="3 12">Belongs to the D-isomer specific 2-hydroxyacid dehydrogenase family.</text>
</comment>
<comment type="catalytic activity">
    <reaction evidence="11">
        <text>(2R)-3-phosphoglycerate + NAD(+) = 3-phosphooxypyruvate + NADH + H(+)</text>
        <dbReference type="Rhea" id="RHEA:12641"/>
        <dbReference type="ChEBI" id="CHEBI:15378"/>
        <dbReference type="ChEBI" id="CHEBI:18110"/>
        <dbReference type="ChEBI" id="CHEBI:57540"/>
        <dbReference type="ChEBI" id="CHEBI:57945"/>
        <dbReference type="ChEBI" id="CHEBI:58272"/>
        <dbReference type="EC" id="1.1.1.95"/>
    </reaction>
</comment>
<feature type="transmembrane region" description="Helical" evidence="13">
    <location>
        <begin position="142"/>
        <end position="166"/>
    </location>
</feature>
<keyword evidence="8" id="KW-0520">NAD</keyword>
<dbReference type="SUPFAM" id="SSF51735">
    <property type="entry name" value="NAD(P)-binding Rossmann-fold domains"/>
    <property type="match status" value="1"/>
</dbReference>
<dbReference type="CDD" id="cd12174">
    <property type="entry name" value="PGDH_like_3"/>
    <property type="match status" value="1"/>
</dbReference>
<dbReference type="AlphaFoldDB" id="A0A926E552"/>
<dbReference type="InterPro" id="IPR002912">
    <property type="entry name" value="ACT_dom"/>
</dbReference>
<evidence type="ECO:0000256" key="11">
    <source>
        <dbReference type="ARBA" id="ARBA00048731"/>
    </source>
</evidence>
<dbReference type="Gene3D" id="3.30.70.260">
    <property type="match status" value="1"/>
</dbReference>
<dbReference type="EMBL" id="JACRSV010000003">
    <property type="protein sequence ID" value="MBC8560437.1"/>
    <property type="molecule type" value="Genomic_DNA"/>
</dbReference>
<dbReference type="Pfam" id="PF01842">
    <property type="entry name" value="ACT"/>
    <property type="match status" value="1"/>
</dbReference>
<keyword evidence="16" id="KW-1185">Reference proteome</keyword>
<reference evidence="15" key="1">
    <citation type="submission" date="2020-08" db="EMBL/GenBank/DDBJ databases">
        <title>Genome public.</title>
        <authorList>
            <person name="Liu C."/>
            <person name="Sun Q."/>
        </authorList>
    </citation>
    <scope>NUCLEOTIDE SEQUENCE</scope>
    <source>
        <strain evidence="15">NSJ-33</strain>
    </source>
</reference>
<dbReference type="Gene3D" id="3.40.50.720">
    <property type="entry name" value="NAD(P)-binding Rossmann-like Domain"/>
    <property type="match status" value="2"/>
</dbReference>
<evidence type="ECO:0000313" key="16">
    <source>
        <dbReference type="Proteomes" id="UP000610760"/>
    </source>
</evidence>
<evidence type="ECO:0000256" key="6">
    <source>
        <dbReference type="ARBA" id="ARBA00021582"/>
    </source>
</evidence>
<dbReference type="GO" id="GO:0051287">
    <property type="term" value="F:NAD binding"/>
    <property type="evidence" value="ECO:0007669"/>
    <property type="project" value="InterPro"/>
</dbReference>
<dbReference type="PANTHER" id="PTHR42938">
    <property type="entry name" value="FORMATE DEHYDROGENASE 1"/>
    <property type="match status" value="1"/>
</dbReference>
<evidence type="ECO:0000256" key="12">
    <source>
        <dbReference type="RuleBase" id="RU003719"/>
    </source>
</evidence>
<accession>A0A926E552</accession>
<dbReference type="SUPFAM" id="SSF52283">
    <property type="entry name" value="Formate/glycerate dehydrogenase catalytic domain-like"/>
    <property type="match status" value="1"/>
</dbReference>
<organism evidence="15 16">
    <name type="scientific">Fumia xinanensis</name>
    <dbReference type="NCBI Taxonomy" id="2763659"/>
    <lineage>
        <taxon>Bacteria</taxon>
        <taxon>Bacillati</taxon>
        <taxon>Bacillota</taxon>
        <taxon>Clostridia</taxon>
        <taxon>Eubacteriales</taxon>
        <taxon>Oscillospiraceae</taxon>
        <taxon>Fumia</taxon>
    </lineage>
</organism>
<keyword evidence="13" id="KW-0472">Membrane</keyword>
<evidence type="ECO:0000256" key="13">
    <source>
        <dbReference type="SAM" id="Phobius"/>
    </source>
</evidence>
<name>A0A926E552_9FIRM</name>
<evidence type="ECO:0000313" key="15">
    <source>
        <dbReference type="EMBL" id="MBC8560437.1"/>
    </source>
</evidence>
<dbReference type="EC" id="1.1.1.95" evidence="5"/>
<sequence>MFHIKTLNKISPLGMEKFDRSTYAWGDDIENPDAVMVRSASMHDMEMPESLLAIARAGAGVNNIPLDKCAEEGIVVFNTPGANANAVKEIVLLGLLLSSRKIAPAIEWVQSLKGQGAEVGKLVEKGKSNFVGPELKGKKLGVIGLGAIGVLVANAAISLGMTVYGYDPYLSVDAAWGMHTSVIHATSLRDIYENCDYITLHVPCNTETKGMINASSISMMKTGVRILNFARGELVVEEDMLSALDEKKVTVYVTDFPTEAQLGHNGVVALPHLGASTPESEDNCAKMAAEELITYLESGNIVNSVNYPNVSLPKSGEMRFCVLHKNVSGTLSKISTAFSDAGINIENMINGSKKDYAYTIVDLAQKVDAGFAEKLTADPDVIKVRVI</sequence>
<dbReference type="InterPro" id="IPR006139">
    <property type="entry name" value="D-isomer_2_OHA_DH_cat_dom"/>
</dbReference>
<dbReference type="CDD" id="cd04901">
    <property type="entry name" value="ACT_3PGDH"/>
    <property type="match status" value="1"/>
</dbReference>
<comment type="catalytic activity">
    <reaction evidence="10">
        <text>(R)-2-hydroxyglutarate + NAD(+) = 2-oxoglutarate + NADH + H(+)</text>
        <dbReference type="Rhea" id="RHEA:49612"/>
        <dbReference type="ChEBI" id="CHEBI:15378"/>
        <dbReference type="ChEBI" id="CHEBI:15801"/>
        <dbReference type="ChEBI" id="CHEBI:16810"/>
        <dbReference type="ChEBI" id="CHEBI:57540"/>
        <dbReference type="ChEBI" id="CHEBI:57945"/>
        <dbReference type="EC" id="1.1.1.399"/>
    </reaction>
</comment>
<dbReference type="PROSITE" id="PS00671">
    <property type="entry name" value="D_2_HYDROXYACID_DH_3"/>
    <property type="match status" value="1"/>
</dbReference>
<evidence type="ECO:0000256" key="3">
    <source>
        <dbReference type="ARBA" id="ARBA00005854"/>
    </source>
</evidence>
<dbReference type="EC" id="1.1.1.399" evidence="4"/>
<dbReference type="InterPro" id="IPR036291">
    <property type="entry name" value="NAD(P)-bd_dom_sf"/>
</dbReference>
<comment type="caution">
    <text evidence="15">The sequence shown here is derived from an EMBL/GenBank/DDBJ whole genome shotgun (WGS) entry which is preliminary data.</text>
</comment>
<feature type="domain" description="ACT" evidence="14">
    <location>
        <begin position="319"/>
        <end position="387"/>
    </location>
</feature>
<proteinExistence type="inferred from homology"/>
<comment type="pathway">
    <text evidence="2">Amino-acid biosynthesis; L-serine biosynthesis; L-serine from 3-phospho-D-glycerate: step 1/3.</text>
</comment>
<gene>
    <name evidence="15" type="ORF">H8710_10225</name>
</gene>